<evidence type="ECO:0000256" key="6">
    <source>
        <dbReference type="ARBA" id="ARBA00023288"/>
    </source>
</evidence>
<dbReference type="Pfam" id="PF02469">
    <property type="entry name" value="Fasciclin"/>
    <property type="match status" value="1"/>
</dbReference>
<dbReference type="PANTHER" id="PTHR32382:SF0">
    <property type="entry name" value="FASCICLIN-LIKE ARABINOGALACTAN PROTEIN 4"/>
    <property type="match status" value="1"/>
</dbReference>
<dbReference type="FunCoup" id="D8SH35">
    <property type="interactions" value="64"/>
</dbReference>
<keyword evidence="4" id="KW-0732">Signal</keyword>
<dbReference type="InterPro" id="IPR033254">
    <property type="entry name" value="Plant_FLA"/>
</dbReference>
<evidence type="ECO:0000256" key="4">
    <source>
        <dbReference type="ARBA" id="ARBA00022729"/>
    </source>
</evidence>
<name>D8SH35_SELML</name>
<evidence type="ECO:0000259" key="7">
    <source>
        <dbReference type="PROSITE" id="PS50213"/>
    </source>
</evidence>
<dbReference type="OMA" id="MACLLAH"/>
<feature type="domain" description="FAS1" evidence="7">
    <location>
        <begin position="1"/>
        <end position="152"/>
    </location>
</feature>
<keyword evidence="2" id="KW-1003">Cell membrane</keyword>
<reference evidence="8 9" key="1">
    <citation type="journal article" date="2011" name="Science">
        <title>The Selaginella genome identifies genetic changes associated with the evolution of vascular plants.</title>
        <authorList>
            <person name="Banks J.A."/>
            <person name="Nishiyama T."/>
            <person name="Hasebe M."/>
            <person name="Bowman J.L."/>
            <person name="Gribskov M."/>
            <person name="dePamphilis C."/>
            <person name="Albert V.A."/>
            <person name="Aono N."/>
            <person name="Aoyama T."/>
            <person name="Ambrose B.A."/>
            <person name="Ashton N.W."/>
            <person name="Axtell M.J."/>
            <person name="Barker E."/>
            <person name="Barker M.S."/>
            <person name="Bennetzen J.L."/>
            <person name="Bonawitz N.D."/>
            <person name="Chapple C."/>
            <person name="Cheng C."/>
            <person name="Correa L.G."/>
            <person name="Dacre M."/>
            <person name="DeBarry J."/>
            <person name="Dreyer I."/>
            <person name="Elias M."/>
            <person name="Engstrom E.M."/>
            <person name="Estelle M."/>
            <person name="Feng L."/>
            <person name="Finet C."/>
            <person name="Floyd S.K."/>
            <person name="Frommer W.B."/>
            <person name="Fujita T."/>
            <person name="Gramzow L."/>
            <person name="Gutensohn M."/>
            <person name="Harholt J."/>
            <person name="Hattori M."/>
            <person name="Heyl A."/>
            <person name="Hirai T."/>
            <person name="Hiwatashi Y."/>
            <person name="Ishikawa M."/>
            <person name="Iwata M."/>
            <person name="Karol K.G."/>
            <person name="Koehler B."/>
            <person name="Kolukisaoglu U."/>
            <person name="Kubo M."/>
            <person name="Kurata T."/>
            <person name="Lalonde S."/>
            <person name="Li K."/>
            <person name="Li Y."/>
            <person name="Litt A."/>
            <person name="Lyons E."/>
            <person name="Manning G."/>
            <person name="Maruyama T."/>
            <person name="Michael T.P."/>
            <person name="Mikami K."/>
            <person name="Miyazaki S."/>
            <person name="Morinaga S."/>
            <person name="Murata T."/>
            <person name="Mueller-Roeber B."/>
            <person name="Nelson D.R."/>
            <person name="Obara M."/>
            <person name="Oguri Y."/>
            <person name="Olmstead R.G."/>
            <person name="Onodera N."/>
            <person name="Petersen B.L."/>
            <person name="Pils B."/>
            <person name="Prigge M."/>
            <person name="Rensing S.A."/>
            <person name="Riano-Pachon D.M."/>
            <person name="Roberts A.W."/>
            <person name="Sato Y."/>
            <person name="Scheller H.V."/>
            <person name="Schulz B."/>
            <person name="Schulz C."/>
            <person name="Shakirov E.V."/>
            <person name="Shibagaki N."/>
            <person name="Shinohara N."/>
            <person name="Shippen D.E."/>
            <person name="Soerensen I."/>
            <person name="Sotooka R."/>
            <person name="Sugimoto N."/>
            <person name="Sugita M."/>
            <person name="Sumikawa N."/>
            <person name="Tanurdzic M."/>
            <person name="Theissen G."/>
            <person name="Ulvskov P."/>
            <person name="Wakazuki S."/>
            <person name="Weng J.K."/>
            <person name="Willats W.W."/>
            <person name="Wipf D."/>
            <person name="Wolf P.G."/>
            <person name="Yang L."/>
            <person name="Zimmer A.D."/>
            <person name="Zhu Q."/>
            <person name="Mitros T."/>
            <person name="Hellsten U."/>
            <person name="Loque D."/>
            <person name="Otillar R."/>
            <person name="Salamov A."/>
            <person name="Schmutz J."/>
            <person name="Shapiro H."/>
            <person name="Lindquist E."/>
            <person name="Lucas S."/>
            <person name="Rokhsar D."/>
            <person name="Grigoriev I.V."/>
        </authorList>
    </citation>
    <scope>NUCLEOTIDE SEQUENCE [LARGE SCALE GENOMIC DNA]</scope>
</reference>
<dbReference type="HOGENOM" id="CLU_1492813_0_0_1"/>
<keyword evidence="5" id="KW-0472">Membrane</keyword>
<dbReference type="PANTHER" id="PTHR32382">
    <property type="entry name" value="FASCICLIN-LIKE ARABINOGALACTAN PROTEIN"/>
    <property type="match status" value="1"/>
</dbReference>
<dbReference type="KEGG" id="smo:SELMODRAFT_58104"/>
<dbReference type="Gene3D" id="2.30.180.10">
    <property type="entry name" value="FAS1 domain"/>
    <property type="match status" value="1"/>
</dbReference>
<dbReference type="InterPro" id="IPR000782">
    <property type="entry name" value="FAS1_domain"/>
</dbReference>
<dbReference type="EMBL" id="GL377619">
    <property type="protein sequence ID" value="EFJ16310.1"/>
    <property type="molecule type" value="Genomic_DNA"/>
</dbReference>
<dbReference type="InParanoid" id="D8SH35"/>
<gene>
    <name evidence="8" type="ORF">SELMODRAFT_58104</name>
</gene>
<dbReference type="GO" id="GO:0005886">
    <property type="term" value="C:plasma membrane"/>
    <property type="evidence" value="ECO:0000318"/>
    <property type="project" value="GO_Central"/>
</dbReference>
<keyword evidence="6" id="KW-0449">Lipoprotein</keyword>
<evidence type="ECO:0000256" key="5">
    <source>
        <dbReference type="ARBA" id="ARBA00023136"/>
    </source>
</evidence>
<keyword evidence="3" id="KW-0325">Glycoprotein</keyword>
<evidence type="ECO:0000313" key="8">
    <source>
        <dbReference type="EMBL" id="EFJ16310.1"/>
    </source>
</evidence>
<evidence type="ECO:0000256" key="1">
    <source>
        <dbReference type="ARBA" id="ARBA00004609"/>
    </source>
</evidence>
<accession>D8SH35</accession>
<keyword evidence="9" id="KW-1185">Reference proteome</keyword>
<dbReference type="GO" id="GO:0098552">
    <property type="term" value="C:side of membrane"/>
    <property type="evidence" value="ECO:0007669"/>
    <property type="project" value="UniProtKB-KW"/>
</dbReference>
<dbReference type="SUPFAM" id="SSF82153">
    <property type="entry name" value="FAS1 domain"/>
    <property type="match status" value="1"/>
</dbReference>
<comment type="subcellular location">
    <subcellularLocation>
        <location evidence="1">Cell membrane</location>
        <topology evidence="1">Lipid-anchor</topology>
        <topology evidence="1">GPI-anchor</topology>
    </subcellularLocation>
</comment>
<evidence type="ECO:0000256" key="3">
    <source>
        <dbReference type="ARBA" id="ARBA00022622"/>
    </source>
</evidence>
<protein>
    <recommendedName>
        <fullName evidence="7">FAS1 domain-containing protein</fullName>
    </recommendedName>
</protein>
<evidence type="ECO:0000313" key="9">
    <source>
        <dbReference type="Proteomes" id="UP000001514"/>
    </source>
</evidence>
<dbReference type="PROSITE" id="PS50213">
    <property type="entry name" value="FAS1"/>
    <property type="match status" value="1"/>
</dbReference>
<dbReference type="eggNOG" id="ENOG502S0N4">
    <property type="taxonomic scope" value="Eukaryota"/>
</dbReference>
<dbReference type="STRING" id="88036.D8SH35"/>
<dbReference type="Proteomes" id="UP000001514">
    <property type="component" value="Unassembled WGS sequence"/>
</dbReference>
<keyword evidence="3" id="KW-0336">GPI-anchor</keyword>
<evidence type="ECO:0000256" key="2">
    <source>
        <dbReference type="ARBA" id="ARBA00022475"/>
    </source>
</evidence>
<dbReference type="InterPro" id="IPR036378">
    <property type="entry name" value="FAS1_dom_sf"/>
</dbReference>
<dbReference type="OrthoDB" id="694090at2759"/>
<feature type="non-terminal residue" evidence="8">
    <location>
        <position position="1"/>
    </location>
</feature>
<proteinExistence type="predicted"/>
<dbReference type="AlphaFoldDB" id="D8SH35"/>
<feature type="non-terminal residue" evidence="8">
    <location>
        <position position="181"/>
    </location>
</feature>
<organism evidence="9">
    <name type="scientific">Selaginella moellendorffii</name>
    <name type="common">Spikemoss</name>
    <dbReference type="NCBI Taxonomy" id="88036"/>
    <lineage>
        <taxon>Eukaryota</taxon>
        <taxon>Viridiplantae</taxon>
        <taxon>Streptophyta</taxon>
        <taxon>Embryophyta</taxon>
        <taxon>Tracheophyta</taxon>
        <taxon>Lycopodiopsida</taxon>
        <taxon>Selaginellales</taxon>
        <taxon>Selaginellaceae</taxon>
        <taxon>Selaginella</taxon>
    </lineage>
</organism>
<dbReference type="Gramene" id="EFJ16310">
    <property type="protein sequence ID" value="EFJ16310"/>
    <property type="gene ID" value="SELMODRAFT_58104"/>
</dbReference>
<sequence length="181" mass="19366">SINITQVLGLFPDYTNLNMLLLQTGVANEINQRSSLTILAAEDSVLDPILDQLAQSVTGQQIADILRYHVLLEYEGINDLRSLPNKSKLFTTLFQTTGRASNNAGFVNITDDPNGGVSVGWPSSSTVFSSEILGTVKELPFNVSVVDVSRVLVPYGLLPPSLMPLFLAPSPPPAESPSPSG</sequence>